<dbReference type="EMBL" id="LBOK01000003">
    <property type="protein sequence ID" value="KKP37469.1"/>
    <property type="molecule type" value="Genomic_DNA"/>
</dbReference>
<dbReference type="Pfam" id="PF01627">
    <property type="entry name" value="Hpt"/>
    <property type="match status" value="1"/>
</dbReference>
<proteinExistence type="predicted"/>
<evidence type="ECO:0000259" key="2">
    <source>
        <dbReference type="PROSITE" id="PS50894"/>
    </source>
</evidence>
<dbReference type="AlphaFoldDB" id="A0A0F9Z103"/>
<dbReference type="Proteomes" id="UP000034349">
    <property type="component" value="Unassembled WGS sequence"/>
</dbReference>
<evidence type="ECO:0000256" key="1">
    <source>
        <dbReference type="PROSITE-ProRule" id="PRU00110"/>
    </source>
</evidence>
<dbReference type="Gene3D" id="1.20.120.160">
    <property type="entry name" value="HPT domain"/>
    <property type="match status" value="1"/>
</dbReference>
<reference evidence="3 4" key="1">
    <citation type="journal article" date="2015" name="Nature">
        <title>rRNA introns, odd ribosomes, and small enigmatic genomes across a large radiation of phyla.</title>
        <authorList>
            <person name="Brown C.T."/>
            <person name="Hug L.A."/>
            <person name="Thomas B.C."/>
            <person name="Sharon I."/>
            <person name="Castelle C.J."/>
            <person name="Singh A."/>
            <person name="Wilkins M.J."/>
            <person name="Williams K.H."/>
            <person name="Banfield J.F."/>
        </authorList>
    </citation>
    <scope>NUCLEOTIDE SEQUENCE [LARGE SCALE GENOMIC DNA]</scope>
</reference>
<name>A0A0F9Z103_9BACT</name>
<feature type="modified residue" description="Phosphohistidine" evidence="1">
    <location>
        <position position="43"/>
    </location>
</feature>
<comment type="caution">
    <text evidence="3">The sequence shown here is derived from an EMBL/GenBank/DDBJ whole genome shotgun (WGS) entry which is preliminary data.</text>
</comment>
<dbReference type="CDD" id="cd00088">
    <property type="entry name" value="HPT"/>
    <property type="match status" value="1"/>
</dbReference>
<dbReference type="InterPro" id="IPR036641">
    <property type="entry name" value="HPT_dom_sf"/>
</dbReference>
<protein>
    <recommendedName>
        <fullName evidence="2">HPt domain-containing protein</fullName>
    </recommendedName>
</protein>
<organism evidence="3 4">
    <name type="scientific">Candidatus Roizmanbacteria bacterium GW2011_GWA2_32_13</name>
    <dbReference type="NCBI Taxonomy" id="1618475"/>
    <lineage>
        <taxon>Bacteria</taxon>
        <taxon>Candidatus Roizmaniibacteriota</taxon>
    </lineage>
</organism>
<feature type="domain" description="HPt" evidence="2">
    <location>
        <begin position="2"/>
        <end position="99"/>
    </location>
</feature>
<sequence>MGDFDLKSYTDLFLKNAQEEIKSIRSFISQDNVDIKSLHRICHTLKGQSFFMGFNDIGLKALELETYYKSLLDGSQKKDVDVEGILGEIEGLLIRKSKP</sequence>
<keyword evidence="1" id="KW-0597">Phosphoprotein</keyword>
<evidence type="ECO:0000313" key="4">
    <source>
        <dbReference type="Proteomes" id="UP000034349"/>
    </source>
</evidence>
<dbReference type="InterPro" id="IPR008207">
    <property type="entry name" value="Sig_transdc_His_kin_Hpt_dom"/>
</dbReference>
<dbReference type="PROSITE" id="PS50894">
    <property type="entry name" value="HPT"/>
    <property type="match status" value="1"/>
</dbReference>
<dbReference type="GO" id="GO:0000160">
    <property type="term" value="P:phosphorelay signal transduction system"/>
    <property type="evidence" value="ECO:0007669"/>
    <property type="project" value="InterPro"/>
</dbReference>
<evidence type="ECO:0000313" key="3">
    <source>
        <dbReference type="EMBL" id="KKP37469.1"/>
    </source>
</evidence>
<accession>A0A0F9Z103</accession>
<dbReference type="SUPFAM" id="SSF47226">
    <property type="entry name" value="Histidine-containing phosphotransfer domain, HPT domain"/>
    <property type="match status" value="1"/>
</dbReference>
<gene>
    <name evidence="3" type="ORF">UR23_C0003G0004</name>
</gene>